<accession>A0A3P6PAD8</accession>
<sequence>MRSNSDPNELREQCTCLLTRHGRQLRSPGWCAFTEAEKAKNASSSIALSDSGTVHSVNRVSNANLYKNNEGGRRFTCTLVRGTAAI</sequence>
<dbReference type="Proteomes" id="UP000282613">
    <property type="component" value="Unassembled WGS sequence"/>
</dbReference>
<organism evidence="1 2">
    <name type="scientific">Taenia asiatica</name>
    <name type="common">Asian tapeworm</name>
    <dbReference type="NCBI Taxonomy" id="60517"/>
    <lineage>
        <taxon>Eukaryota</taxon>
        <taxon>Metazoa</taxon>
        <taxon>Spiralia</taxon>
        <taxon>Lophotrochozoa</taxon>
        <taxon>Platyhelminthes</taxon>
        <taxon>Cestoda</taxon>
        <taxon>Eucestoda</taxon>
        <taxon>Cyclophyllidea</taxon>
        <taxon>Taeniidae</taxon>
        <taxon>Taenia</taxon>
    </lineage>
</organism>
<dbReference type="AlphaFoldDB" id="A0A3P6PAD8"/>
<reference evidence="1 2" key="1">
    <citation type="submission" date="2018-11" db="EMBL/GenBank/DDBJ databases">
        <authorList>
            <consortium name="Pathogen Informatics"/>
        </authorList>
    </citation>
    <scope>NUCLEOTIDE SEQUENCE [LARGE SCALE GENOMIC DNA]</scope>
</reference>
<evidence type="ECO:0000313" key="1">
    <source>
        <dbReference type="EMBL" id="VDK24465.1"/>
    </source>
</evidence>
<name>A0A3P6PAD8_TAEAS</name>
<protein>
    <submittedName>
        <fullName evidence="1">Uncharacterized protein</fullName>
    </submittedName>
</protein>
<dbReference type="EMBL" id="UYRS01001109">
    <property type="protein sequence ID" value="VDK24465.1"/>
    <property type="molecule type" value="Genomic_DNA"/>
</dbReference>
<keyword evidence="2" id="KW-1185">Reference proteome</keyword>
<evidence type="ECO:0000313" key="2">
    <source>
        <dbReference type="Proteomes" id="UP000282613"/>
    </source>
</evidence>
<gene>
    <name evidence="1" type="ORF">TASK_LOCUS2160</name>
</gene>
<proteinExistence type="predicted"/>